<comment type="caution">
    <text evidence="2">The sequence shown here is derived from an EMBL/GenBank/DDBJ whole genome shotgun (WGS) entry which is preliminary data.</text>
</comment>
<protein>
    <submittedName>
        <fullName evidence="2">Uncharacterized protein</fullName>
    </submittedName>
</protein>
<proteinExistence type="predicted"/>
<keyword evidence="3" id="KW-1185">Reference proteome</keyword>
<name>A0AAV9XPV1_9PEZI</name>
<organism evidence="2 3">
    <name type="scientific">Orbilia ellipsospora</name>
    <dbReference type="NCBI Taxonomy" id="2528407"/>
    <lineage>
        <taxon>Eukaryota</taxon>
        <taxon>Fungi</taxon>
        <taxon>Dikarya</taxon>
        <taxon>Ascomycota</taxon>
        <taxon>Pezizomycotina</taxon>
        <taxon>Orbiliomycetes</taxon>
        <taxon>Orbiliales</taxon>
        <taxon>Orbiliaceae</taxon>
        <taxon>Orbilia</taxon>
    </lineage>
</organism>
<feature type="compositionally biased region" description="Basic and acidic residues" evidence="1">
    <location>
        <begin position="91"/>
        <end position="101"/>
    </location>
</feature>
<dbReference type="EMBL" id="JAVHJO010000003">
    <property type="protein sequence ID" value="KAK6541803.1"/>
    <property type="molecule type" value="Genomic_DNA"/>
</dbReference>
<accession>A0AAV9XPV1</accession>
<evidence type="ECO:0000313" key="3">
    <source>
        <dbReference type="Proteomes" id="UP001365542"/>
    </source>
</evidence>
<reference evidence="2 3" key="1">
    <citation type="submission" date="2019-10" db="EMBL/GenBank/DDBJ databases">
        <authorList>
            <person name="Palmer J.M."/>
        </authorList>
    </citation>
    <scope>NUCLEOTIDE SEQUENCE [LARGE SCALE GENOMIC DNA]</scope>
    <source>
        <strain evidence="2 3">TWF694</strain>
    </source>
</reference>
<gene>
    <name evidence="2" type="ORF">TWF694_007583</name>
</gene>
<dbReference type="Proteomes" id="UP001365542">
    <property type="component" value="Unassembled WGS sequence"/>
</dbReference>
<evidence type="ECO:0000256" key="1">
    <source>
        <dbReference type="SAM" id="MobiDB-lite"/>
    </source>
</evidence>
<evidence type="ECO:0000313" key="2">
    <source>
        <dbReference type="EMBL" id="KAK6541803.1"/>
    </source>
</evidence>
<feature type="region of interest" description="Disordered" evidence="1">
    <location>
        <begin position="84"/>
        <end position="119"/>
    </location>
</feature>
<sequence length="119" mass="13052">MHPVRPVRPVMAKLTDKCSSGLFCVALNDDVASAIHALEAQFYVSQLATSMPQLGRPYGKAGGRFRPYHFCRYFKFGAPCSSRGSLASKISKSDSVDETQSHEQGQPVLKLQVKSRPPP</sequence>
<dbReference type="AlphaFoldDB" id="A0AAV9XPV1"/>